<keyword evidence="2" id="KW-0732">Signal</keyword>
<feature type="chain" id="PRO_5003038517" evidence="2">
    <location>
        <begin position="31"/>
        <end position="137"/>
    </location>
</feature>
<feature type="transmembrane region" description="Helical" evidence="1">
    <location>
        <begin position="97"/>
        <end position="120"/>
    </location>
</feature>
<proteinExistence type="predicted"/>
<keyword evidence="4" id="KW-1185">Reference proteome</keyword>
<dbReference type="GeneID" id="8848661"/>
<dbReference type="VEuPathDB" id="AmoebaDB:NAEGRDRAFT_65414"/>
<evidence type="ECO:0000256" key="1">
    <source>
        <dbReference type="SAM" id="Phobius"/>
    </source>
</evidence>
<evidence type="ECO:0000313" key="3">
    <source>
        <dbReference type="EMBL" id="EFC46576.1"/>
    </source>
</evidence>
<dbReference type="KEGG" id="ngr:NAEGRDRAFT_65414"/>
<organism evidence="4">
    <name type="scientific">Naegleria gruberi</name>
    <name type="common">Amoeba</name>
    <dbReference type="NCBI Taxonomy" id="5762"/>
    <lineage>
        <taxon>Eukaryota</taxon>
        <taxon>Discoba</taxon>
        <taxon>Heterolobosea</taxon>
        <taxon>Tetramitia</taxon>
        <taxon>Eutetramitia</taxon>
        <taxon>Vahlkampfiidae</taxon>
        <taxon>Naegleria</taxon>
    </lineage>
</organism>
<dbReference type="Proteomes" id="UP000006671">
    <property type="component" value="Unassembled WGS sequence"/>
</dbReference>
<accession>D2V9E6</accession>
<keyword evidence="1" id="KW-1133">Transmembrane helix</keyword>
<sequence>MSSHVQNLCALLVSVMVVVDLMENLQHVKAGDASLALTKIYNTASCSSDANIVHYRYHVDDNCVTTILLALILIQARSVGRTPQHAMMEINIHYQLIFLKLGGGLFMILKLVIIVILMVIRLLRLISSKLVNVFIFL</sequence>
<feature type="signal peptide" evidence="2">
    <location>
        <begin position="1"/>
        <end position="30"/>
    </location>
</feature>
<evidence type="ECO:0000256" key="2">
    <source>
        <dbReference type="SAM" id="SignalP"/>
    </source>
</evidence>
<keyword evidence="1" id="KW-0812">Transmembrane</keyword>
<dbReference type="AlphaFoldDB" id="D2V9E6"/>
<name>D2V9E6_NAEGR</name>
<protein>
    <submittedName>
        <fullName evidence="3">Predicted protein</fullName>
    </submittedName>
</protein>
<reference evidence="3 4" key="1">
    <citation type="journal article" date="2010" name="Cell">
        <title>The genome of Naegleria gruberi illuminates early eukaryotic versatility.</title>
        <authorList>
            <person name="Fritz-Laylin L.K."/>
            <person name="Prochnik S.E."/>
            <person name="Ginger M.L."/>
            <person name="Dacks J.B."/>
            <person name="Carpenter M.L."/>
            <person name="Field M.C."/>
            <person name="Kuo A."/>
            <person name="Paredez A."/>
            <person name="Chapman J."/>
            <person name="Pham J."/>
            <person name="Shu S."/>
            <person name="Neupane R."/>
            <person name="Cipriano M."/>
            <person name="Mancuso J."/>
            <person name="Tu H."/>
            <person name="Salamov A."/>
            <person name="Lindquist E."/>
            <person name="Shapiro H."/>
            <person name="Lucas S."/>
            <person name="Grigoriev I.V."/>
            <person name="Cande W.Z."/>
            <person name="Fulton C."/>
            <person name="Rokhsar D.S."/>
            <person name="Dawson S.C."/>
        </authorList>
    </citation>
    <scope>NUCLEOTIDE SEQUENCE [LARGE SCALE GENOMIC DNA]</scope>
    <source>
        <strain evidence="3 4">NEG-M</strain>
    </source>
</reference>
<evidence type="ECO:0000313" key="4">
    <source>
        <dbReference type="Proteomes" id="UP000006671"/>
    </source>
</evidence>
<dbReference type="InParanoid" id="D2V9E6"/>
<gene>
    <name evidence="3" type="ORF">NAEGRDRAFT_65414</name>
</gene>
<dbReference type="EMBL" id="GG738858">
    <property type="protein sequence ID" value="EFC46576.1"/>
    <property type="molecule type" value="Genomic_DNA"/>
</dbReference>
<dbReference type="RefSeq" id="XP_002679320.1">
    <property type="nucleotide sequence ID" value="XM_002679274.1"/>
</dbReference>
<keyword evidence="1" id="KW-0472">Membrane</keyword>